<gene>
    <name evidence="1" type="ORF">BVRB_4g090950</name>
</gene>
<dbReference type="Proteomes" id="UP000035740">
    <property type="component" value="Chromosome 4"/>
</dbReference>
<reference evidence="1 2" key="1">
    <citation type="journal article" date="2014" name="Nature">
        <title>The genome of the recently domesticated crop plant sugar beet (Beta vulgaris).</title>
        <authorList>
            <person name="Dohm J.C."/>
            <person name="Minoche A.E."/>
            <person name="Holtgrawe D."/>
            <person name="Capella-Gutierrez S."/>
            <person name="Zakrzewski F."/>
            <person name="Tafer H."/>
            <person name="Rupp O."/>
            <person name="Sorensen T.R."/>
            <person name="Stracke R."/>
            <person name="Reinhardt R."/>
            <person name="Goesmann A."/>
            <person name="Kraft T."/>
            <person name="Schulz B."/>
            <person name="Stadler P.F."/>
            <person name="Schmidt T."/>
            <person name="Gabaldon T."/>
            <person name="Lehrach H."/>
            <person name="Weisshaar B."/>
            <person name="Himmelbauer H."/>
        </authorList>
    </citation>
    <scope>NUCLEOTIDE SEQUENCE [LARGE SCALE GENOMIC DNA]</scope>
    <source>
        <tissue evidence="1">Taproot</tissue>
    </source>
</reference>
<evidence type="ECO:0000313" key="1">
    <source>
        <dbReference type="EMBL" id="KMT12635.1"/>
    </source>
</evidence>
<accession>A0A0J8CFV4</accession>
<sequence length="35" mass="3868">MVSLLRMPTAKICILGIKKLQRKICILAGAKKLQS</sequence>
<protein>
    <submittedName>
        <fullName evidence="1">Uncharacterized protein</fullName>
    </submittedName>
</protein>
<proteinExistence type="predicted"/>
<name>A0A0J8CFV4_BETVV</name>
<dbReference type="Gramene" id="KMT12635">
    <property type="protein sequence ID" value="KMT12635"/>
    <property type="gene ID" value="BVRB_4g090950"/>
</dbReference>
<evidence type="ECO:0000313" key="2">
    <source>
        <dbReference type="Proteomes" id="UP000035740"/>
    </source>
</evidence>
<dbReference type="EMBL" id="KQ090084">
    <property type="protein sequence ID" value="KMT12635.1"/>
    <property type="molecule type" value="Genomic_DNA"/>
</dbReference>
<organism evidence="1 2">
    <name type="scientific">Beta vulgaris subsp. vulgaris</name>
    <name type="common">Beet</name>
    <dbReference type="NCBI Taxonomy" id="3555"/>
    <lineage>
        <taxon>Eukaryota</taxon>
        <taxon>Viridiplantae</taxon>
        <taxon>Streptophyta</taxon>
        <taxon>Embryophyta</taxon>
        <taxon>Tracheophyta</taxon>
        <taxon>Spermatophyta</taxon>
        <taxon>Magnoliopsida</taxon>
        <taxon>eudicotyledons</taxon>
        <taxon>Gunneridae</taxon>
        <taxon>Pentapetalae</taxon>
        <taxon>Caryophyllales</taxon>
        <taxon>Chenopodiaceae</taxon>
        <taxon>Betoideae</taxon>
        <taxon>Beta</taxon>
    </lineage>
</organism>
<keyword evidence="2" id="KW-1185">Reference proteome</keyword>
<dbReference type="AlphaFoldDB" id="A0A0J8CFV4"/>